<evidence type="ECO:0000256" key="1">
    <source>
        <dbReference type="SAM" id="MobiDB-lite"/>
    </source>
</evidence>
<feature type="compositionally biased region" description="Basic and acidic residues" evidence="1">
    <location>
        <begin position="211"/>
        <end position="225"/>
    </location>
</feature>
<dbReference type="EMBL" id="FNCN01000051">
    <property type="protein sequence ID" value="SDI42868.1"/>
    <property type="molecule type" value="Genomic_DNA"/>
</dbReference>
<organism evidence="2 3">
    <name type="scientific">Sinosporangium album</name>
    <dbReference type="NCBI Taxonomy" id="504805"/>
    <lineage>
        <taxon>Bacteria</taxon>
        <taxon>Bacillati</taxon>
        <taxon>Actinomycetota</taxon>
        <taxon>Actinomycetes</taxon>
        <taxon>Streptosporangiales</taxon>
        <taxon>Streptosporangiaceae</taxon>
        <taxon>Sinosporangium</taxon>
    </lineage>
</organism>
<dbReference type="Proteomes" id="UP000198923">
    <property type="component" value="Unassembled WGS sequence"/>
</dbReference>
<feature type="region of interest" description="Disordered" evidence="1">
    <location>
        <begin position="184"/>
        <end position="225"/>
    </location>
</feature>
<proteinExistence type="predicted"/>
<dbReference type="STRING" id="504805.SAMN05421505_1513"/>
<sequence>MNTSFEERLIKAVMDEHARRTAEGAAVVPGPVRHSRTRRIATRAAVVSGAAATTVALMLIGGGTTSAYAVNKSADGSVRVTINEFRDAAELEAELAGVGIAAEIDYLPVPQTCQPYRGERADTGGQMKVGTREDGKGIEFEIGKGQIGKGETLVLAISVDPADLTKPPAATAMQIVRGPVAPCEATALPFPSGGPAGESKRDGGSGPTTDIQRRDQHGETRSQQD</sequence>
<dbReference type="OrthoDB" id="3699588at2"/>
<evidence type="ECO:0000313" key="3">
    <source>
        <dbReference type="Proteomes" id="UP000198923"/>
    </source>
</evidence>
<evidence type="ECO:0000313" key="2">
    <source>
        <dbReference type="EMBL" id="SDI42868.1"/>
    </source>
</evidence>
<accession>A0A1G8KHI3</accession>
<dbReference type="RefSeq" id="WP_093175732.1">
    <property type="nucleotide sequence ID" value="NZ_FNCN01000051.1"/>
</dbReference>
<reference evidence="2 3" key="1">
    <citation type="submission" date="2016-10" db="EMBL/GenBank/DDBJ databases">
        <authorList>
            <person name="de Groot N.N."/>
        </authorList>
    </citation>
    <scope>NUCLEOTIDE SEQUENCE [LARGE SCALE GENOMIC DNA]</scope>
    <source>
        <strain evidence="2 3">CPCC 201354</strain>
    </source>
</reference>
<dbReference type="AlphaFoldDB" id="A0A1G8KHI3"/>
<name>A0A1G8KHI3_9ACTN</name>
<protein>
    <submittedName>
        <fullName evidence="2">Uncharacterized protein</fullName>
    </submittedName>
</protein>
<keyword evidence="3" id="KW-1185">Reference proteome</keyword>
<gene>
    <name evidence="2" type="ORF">SAMN05421505_1513</name>
</gene>